<dbReference type="PANTHER" id="PTHR33175:SF2">
    <property type="entry name" value="INTEGRATION HOST FACTOR SUBUNIT ALPHA"/>
    <property type="match status" value="1"/>
</dbReference>
<name>A0A9D1M6P9_9BACT</name>
<reference evidence="6" key="1">
    <citation type="submission" date="2020-10" db="EMBL/GenBank/DDBJ databases">
        <authorList>
            <person name="Gilroy R."/>
        </authorList>
    </citation>
    <scope>NUCLEOTIDE SEQUENCE</scope>
    <source>
        <strain evidence="6">CHK158-818</strain>
    </source>
</reference>
<dbReference type="Proteomes" id="UP000824112">
    <property type="component" value="Unassembled WGS sequence"/>
</dbReference>
<feature type="compositionally biased region" description="Basic and acidic residues" evidence="4">
    <location>
        <begin position="180"/>
        <end position="191"/>
    </location>
</feature>
<dbReference type="EMBL" id="DVNA01000050">
    <property type="protein sequence ID" value="HIU54617.1"/>
    <property type="molecule type" value="Genomic_DNA"/>
</dbReference>
<dbReference type="SMART" id="SM00411">
    <property type="entry name" value="BHL"/>
    <property type="match status" value="1"/>
</dbReference>
<dbReference type="InterPro" id="IPR000119">
    <property type="entry name" value="Hist_DNA-bd"/>
</dbReference>
<dbReference type="PANTHER" id="PTHR33175">
    <property type="entry name" value="DNA-BINDING PROTEIN HU"/>
    <property type="match status" value="1"/>
</dbReference>
<feature type="region of interest" description="Disordered" evidence="4">
    <location>
        <begin position="146"/>
        <end position="193"/>
    </location>
</feature>
<organism evidence="6 7">
    <name type="scientific">Candidatus Gallibacteroides avistercoris</name>
    <dbReference type="NCBI Taxonomy" id="2840833"/>
    <lineage>
        <taxon>Bacteria</taxon>
        <taxon>Pseudomonadati</taxon>
        <taxon>Bacteroidota</taxon>
        <taxon>Bacteroidia</taxon>
        <taxon>Bacteroidales</taxon>
        <taxon>Bacteroidaceae</taxon>
        <taxon>Bacteroidaceae incertae sedis</taxon>
        <taxon>Candidatus Gallibacteroides</taxon>
    </lineage>
</organism>
<comment type="caution">
    <text evidence="6">The sequence shown here is derived from an EMBL/GenBank/DDBJ whole genome shotgun (WGS) entry which is preliminary data.</text>
</comment>
<dbReference type="Gene3D" id="4.10.520.10">
    <property type="entry name" value="IHF-like DNA-binding proteins"/>
    <property type="match status" value="1"/>
</dbReference>
<protein>
    <submittedName>
        <fullName evidence="6">HU family DNA-binding protein</fullName>
    </submittedName>
</protein>
<dbReference type="SUPFAM" id="SSF47729">
    <property type="entry name" value="IHF-like DNA-binding proteins"/>
    <property type="match status" value="1"/>
</dbReference>
<proteinExistence type="inferred from homology"/>
<dbReference type="AlphaFoldDB" id="A0A9D1M6P9"/>
<dbReference type="GO" id="GO:0003677">
    <property type="term" value="F:DNA binding"/>
    <property type="evidence" value="ECO:0007669"/>
    <property type="project" value="UniProtKB-KW"/>
</dbReference>
<keyword evidence="5" id="KW-1133">Transmembrane helix</keyword>
<dbReference type="InterPro" id="IPR010992">
    <property type="entry name" value="IHF-like_DNA-bd_dom_sf"/>
</dbReference>
<accession>A0A9D1M6P9</accession>
<evidence type="ECO:0000256" key="3">
    <source>
        <dbReference type="RuleBase" id="RU003939"/>
    </source>
</evidence>
<dbReference type="GO" id="GO:0030527">
    <property type="term" value="F:structural constituent of chromatin"/>
    <property type="evidence" value="ECO:0007669"/>
    <property type="project" value="InterPro"/>
</dbReference>
<sequence length="366" mass="40855">MENKLSLADVADLLSQRTGCTKKMAEQFLKELFAQASAVISSGESLKISGLGTFKSVWVESRNSVNVRSGESFEIPGHYKLSFVPDKKMKDAVNAPFADFETVVLSDHIDFAAMTDTTDNDDKTQSEDTATEIQETIPSEFLREKKLEDPTDKETSETIISGKSDKEGFSQQQEEVVSDISDKKNECRGDDSEIDTFPLKKTYGWPDVAKAIKDIVVVLLMLATVTGVGYVVYKIYQDRKELKQRKMAVSEQREKKPSAILPLEKDTIEQTLGEDTHPDKKAPIAVEKITEGLTLAKLSLKHYGDKAFWVYIYLENKEKISNPDNIPIGISVSIPAKENYRIDAGNQQWIDEAKTLADEILGNVAK</sequence>
<evidence type="ECO:0000256" key="1">
    <source>
        <dbReference type="ARBA" id="ARBA00010529"/>
    </source>
</evidence>
<dbReference type="GO" id="GO:0005829">
    <property type="term" value="C:cytosol"/>
    <property type="evidence" value="ECO:0007669"/>
    <property type="project" value="TreeGrafter"/>
</dbReference>
<comment type="similarity">
    <text evidence="1 3">Belongs to the bacterial histone-like protein family.</text>
</comment>
<evidence type="ECO:0000256" key="4">
    <source>
        <dbReference type="SAM" id="MobiDB-lite"/>
    </source>
</evidence>
<evidence type="ECO:0000256" key="5">
    <source>
        <dbReference type="SAM" id="Phobius"/>
    </source>
</evidence>
<feature type="transmembrane region" description="Helical" evidence="5">
    <location>
        <begin position="215"/>
        <end position="236"/>
    </location>
</feature>
<keyword evidence="5" id="KW-0812">Transmembrane</keyword>
<keyword evidence="5" id="KW-0472">Membrane</keyword>
<feature type="compositionally biased region" description="Basic and acidic residues" evidence="4">
    <location>
        <begin position="146"/>
        <end position="156"/>
    </location>
</feature>
<evidence type="ECO:0000313" key="6">
    <source>
        <dbReference type="EMBL" id="HIU54617.1"/>
    </source>
</evidence>
<evidence type="ECO:0000313" key="7">
    <source>
        <dbReference type="Proteomes" id="UP000824112"/>
    </source>
</evidence>
<evidence type="ECO:0000256" key="2">
    <source>
        <dbReference type="ARBA" id="ARBA00023125"/>
    </source>
</evidence>
<dbReference type="Pfam" id="PF00216">
    <property type="entry name" value="Bac_DNA_binding"/>
    <property type="match status" value="1"/>
</dbReference>
<gene>
    <name evidence="6" type="ORF">IAB03_02270</name>
</gene>
<reference evidence="6" key="2">
    <citation type="journal article" date="2021" name="PeerJ">
        <title>Extensive microbial diversity within the chicken gut microbiome revealed by metagenomics and culture.</title>
        <authorList>
            <person name="Gilroy R."/>
            <person name="Ravi A."/>
            <person name="Getino M."/>
            <person name="Pursley I."/>
            <person name="Horton D.L."/>
            <person name="Alikhan N.F."/>
            <person name="Baker D."/>
            <person name="Gharbi K."/>
            <person name="Hall N."/>
            <person name="Watson M."/>
            <person name="Adriaenssens E.M."/>
            <person name="Foster-Nyarko E."/>
            <person name="Jarju S."/>
            <person name="Secka A."/>
            <person name="Antonio M."/>
            <person name="Oren A."/>
            <person name="Chaudhuri R.R."/>
            <person name="La Ragione R."/>
            <person name="Hildebrand F."/>
            <person name="Pallen M.J."/>
        </authorList>
    </citation>
    <scope>NUCLEOTIDE SEQUENCE</scope>
    <source>
        <strain evidence="6">CHK158-818</strain>
    </source>
</reference>
<keyword evidence="2 6" id="KW-0238">DNA-binding</keyword>